<evidence type="ECO:0000313" key="2">
    <source>
        <dbReference type="EMBL" id="GLK49497.1"/>
    </source>
</evidence>
<evidence type="ECO:0000313" key="3">
    <source>
        <dbReference type="Proteomes" id="UP001143509"/>
    </source>
</evidence>
<feature type="region of interest" description="Disordered" evidence="1">
    <location>
        <begin position="32"/>
        <end position="64"/>
    </location>
</feature>
<organism evidence="2 3">
    <name type="scientific">Brevundimonas intermedia</name>
    <dbReference type="NCBI Taxonomy" id="74315"/>
    <lineage>
        <taxon>Bacteria</taxon>
        <taxon>Pseudomonadati</taxon>
        <taxon>Pseudomonadota</taxon>
        <taxon>Alphaproteobacteria</taxon>
        <taxon>Caulobacterales</taxon>
        <taxon>Caulobacteraceae</taxon>
        <taxon>Brevundimonas</taxon>
    </lineage>
</organism>
<sequence length="64" mass="6933">MHIRFNRALRGDYGRAKVGDVKLVEKDVGKSLVKRGLAEEVEPPEEAEPKKAKGKGGDANGTQT</sequence>
<accession>A0ABQ5TBH7</accession>
<proteinExistence type="predicted"/>
<protein>
    <submittedName>
        <fullName evidence="2">Uncharacterized protein</fullName>
    </submittedName>
</protein>
<reference evidence="2" key="1">
    <citation type="journal article" date="2014" name="Int. J. Syst. Evol. Microbiol.">
        <title>Complete genome of a new Firmicutes species belonging to the dominant human colonic microbiota ('Ruminococcus bicirculans') reveals two chromosomes and a selective capacity to utilize plant glucans.</title>
        <authorList>
            <consortium name="NISC Comparative Sequencing Program"/>
            <person name="Wegmann U."/>
            <person name="Louis P."/>
            <person name="Goesmann A."/>
            <person name="Henrissat B."/>
            <person name="Duncan S.H."/>
            <person name="Flint H.J."/>
        </authorList>
    </citation>
    <scope>NUCLEOTIDE SEQUENCE</scope>
    <source>
        <strain evidence="2">VKM B-1499</strain>
    </source>
</reference>
<dbReference type="Proteomes" id="UP001143509">
    <property type="component" value="Unassembled WGS sequence"/>
</dbReference>
<dbReference type="RefSeq" id="WP_271165692.1">
    <property type="nucleotide sequence ID" value="NZ_BSFD01000009.1"/>
</dbReference>
<gene>
    <name evidence="2" type="ORF">GCM10017620_24700</name>
</gene>
<dbReference type="EMBL" id="BSFD01000009">
    <property type="protein sequence ID" value="GLK49497.1"/>
    <property type="molecule type" value="Genomic_DNA"/>
</dbReference>
<comment type="caution">
    <text evidence="2">The sequence shown here is derived from an EMBL/GenBank/DDBJ whole genome shotgun (WGS) entry which is preliminary data.</text>
</comment>
<reference evidence="2" key="2">
    <citation type="submission" date="2023-01" db="EMBL/GenBank/DDBJ databases">
        <authorList>
            <person name="Sun Q."/>
            <person name="Evtushenko L."/>
        </authorList>
    </citation>
    <scope>NUCLEOTIDE SEQUENCE</scope>
    <source>
        <strain evidence="2">VKM B-1499</strain>
    </source>
</reference>
<name>A0ABQ5TBH7_9CAUL</name>
<evidence type="ECO:0000256" key="1">
    <source>
        <dbReference type="SAM" id="MobiDB-lite"/>
    </source>
</evidence>
<keyword evidence="3" id="KW-1185">Reference proteome</keyword>